<keyword evidence="3" id="KW-1185">Reference proteome</keyword>
<dbReference type="Gene3D" id="3.30.429.10">
    <property type="entry name" value="Macrophage Migration Inhibitory Factor"/>
    <property type="match status" value="2"/>
</dbReference>
<accession>A0AAD7BGV3</accession>
<feature type="domain" description="Tautomerase cis-CaaD-like" evidence="1">
    <location>
        <begin position="1"/>
        <end position="49"/>
    </location>
</feature>
<evidence type="ECO:0000313" key="2">
    <source>
        <dbReference type="EMBL" id="KAJ7620945.1"/>
    </source>
</evidence>
<reference evidence="2" key="1">
    <citation type="submission" date="2023-03" db="EMBL/GenBank/DDBJ databases">
        <title>Massive genome expansion in bonnet fungi (Mycena s.s.) driven by repeated elements and novel gene families across ecological guilds.</title>
        <authorList>
            <consortium name="Lawrence Berkeley National Laboratory"/>
            <person name="Harder C.B."/>
            <person name="Miyauchi S."/>
            <person name="Viragh M."/>
            <person name="Kuo A."/>
            <person name="Thoen E."/>
            <person name="Andreopoulos B."/>
            <person name="Lu D."/>
            <person name="Skrede I."/>
            <person name="Drula E."/>
            <person name="Henrissat B."/>
            <person name="Morin E."/>
            <person name="Kohler A."/>
            <person name="Barry K."/>
            <person name="LaButti K."/>
            <person name="Morin E."/>
            <person name="Salamov A."/>
            <person name="Lipzen A."/>
            <person name="Mereny Z."/>
            <person name="Hegedus B."/>
            <person name="Baldrian P."/>
            <person name="Stursova M."/>
            <person name="Weitz H."/>
            <person name="Taylor A."/>
            <person name="Grigoriev I.V."/>
            <person name="Nagy L.G."/>
            <person name="Martin F."/>
            <person name="Kauserud H."/>
        </authorList>
    </citation>
    <scope>NUCLEOTIDE SEQUENCE</scope>
    <source>
        <strain evidence="2">9284</strain>
    </source>
</reference>
<dbReference type="AlphaFoldDB" id="A0AAD7BGV3"/>
<comment type="caution">
    <text evidence="2">The sequence shown here is derived from an EMBL/GenBank/DDBJ whole genome shotgun (WGS) entry which is preliminary data.</text>
</comment>
<dbReference type="Pfam" id="PF14832">
    <property type="entry name" value="Tautomerase_3"/>
    <property type="match status" value="1"/>
</dbReference>
<gene>
    <name evidence="2" type="ORF">FB45DRAFT_927958</name>
</gene>
<evidence type="ECO:0000313" key="3">
    <source>
        <dbReference type="Proteomes" id="UP001221142"/>
    </source>
</evidence>
<proteinExistence type="predicted"/>
<evidence type="ECO:0000259" key="1">
    <source>
        <dbReference type="Pfam" id="PF14832"/>
    </source>
</evidence>
<dbReference type="InterPro" id="IPR028116">
    <property type="entry name" value="Cis-CaaD-like"/>
</dbReference>
<dbReference type="EMBL" id="JARKIF010000016">
    <property type="protein sequence ID" value="KAJ7620945.1"/>
    <property type="molecule type" value="Genomic_DNA"/>
</dbReference>
<sequence length="143" mass="16035">MPMYEVQHSYPLTEDQRADLAQRITAIHTKMFIVPAVFVNVRFIPSSGHRPLHGRQVESAWGACVGEDTVQNDPKAHFTAAIVHGSMTAAYEQGFMAPEAGKDAEWMRSMLPKFQASADAGDVFFQDMIAEMRGREDFKVAFR</sequence>
<dbReference type="InterPro" id="IPR014347">
    <property type="entry name" value="Tautomerase/MIF_sf"/>
</dbReference>
<name>A0AAD7BGV3_9AGAR</name>
<organism evidence="2 3">
    <name type="scientific">Roridomyces roridus</name>
    <dbReference type="NCBI Taxonomy" id="1738132"/>
    <lineage>
        <taxon>Eukaryota</taxon>
        <taxon>Fungi</taxon>
        <taxon>Dikarya</taxon>
        <taxon>Basidiomycota</taxon>
        <taxon>Agaricomycotina</taxon>
        <taxon>Agaricomycetes</taxon>
        <taxon>Agaricomycetidae</taxon>
        <taxon>Agaricales</taxon>
        <taxon>Marasmiineae</taxon>
        <taxon>Mycenaceae</taxon>
        <taxon>Roridomyces</taxon>
    </lineage>
</organism>
<protein>
    <recommendedName>
        <fullName evidence="1">Tautomerase cis-CaaD-like domain-containing protein</fullName>
    </recommendedName>
</protein>
<dbReference type="Proteomes" id="UP001221142">
    <property type="component" value="Unassembled WGS sequence"/>
</dbReference>